<evidence type="ECO:0000313" key="2">
    <source>
        <dbReference type="Proteomes" id="UP000093748"/>
    </source>
</evidence>
<comment type="caution">
    <text evidence="1">The sequence shown here is derived from an EMBL/GenBank/DDBJ whole genome shotgun (WGS) entry which is preliminary data.</text>
</comment>
<dbReference type="GeneID" id="66683187"/>
<dbReference type="RefSeq" id="WP_032930910.1">
    <property type="nucleotide sequence ID" value="NZ_LZTH01000046.1"/>
</dbReference>
<accession>A0A1A5J8P3</accession>
<protein>
    <submittedName>
        <fullName evidence="1">Uncharacterized protein</fullName>
    </submittedName>
</protein>
<dbReference type="AlphaFoldDB" id="A0A1A5J8P3"/>
<gene>
    <name evidence="1" type="ORF">BAE39_22020</name>
</gene>
<reference evidence="2" key="1">
    <citation type="submission" date="2016-06" db="EMBL/GenBank/DDBJ databases">
        <title>NZP2037 Pacbio-Illumina hybrid assembly.</title>
        <authorList>
            <person name="Ramsay J.P."/>
        </authorList>
    </citation>
    <scope>NUCLEOTIDE SEQUENCE [LARGE SCALE GENOMIC DNA]</scope>
    <source>
        <strain evidence="2">R7ANS::ICEMlSym2042</strain>
    </source>
</reference>
<dbReference type="OrthoDB" id="8065834at2"/>
<evidence type="ECO:0000313" key="1">
    <source>
        <dbReference type="EMBL" id="OBP71624.1"/>
    </source>
</evidence>
<proteinExistence type="predicted"/>
<organism evidence="1 2">
    <name type="scientific">Rhizobium loti</name>
    <name type="common">Mesorhizobium loti</name>
    <dbReference type="NCBI Taxonomy" id="381"/>
    <lineage>
        <taxon>Bacteria</taxon>
        <taxon>Pseudomonadati</taxon>
        <taxon>Pseudomonadota</taxon>
        <taxon>Alphaproteobacteria</taxon>
        <taxon>Hyphomicrobiales</taxon>
        <taxon>Phyllobacteriaceae</taxon>
        <taxon>Mesorhizobium</taxon>
    </lineage>
</organism>
<sequence length="259" mass="27627">MTRWKGVGVAAIAALSFVALKVLPWALGFAGGKYLYQTVAGSPDPQMLTTAQVSEQIESQGSQIFKAIKQEFPEDYDAVVEKITAVARLGNVDQVRNTSRVAVADLRQRYASLLSSAPDSKAAEALRAQLDMLNHVMARETAATCDNYLRQGPGALSTPDQDFLGDMDKIGATLFHAFGAAKKGGLPAASASDEDWSLLADAFIKAGGTPVEMNAIANVSLEFEGLCPAVAKFYTSALSLQGEPGRHIKTTLLYEIARN</sequence>
<dbReference type="EMBL" id="LZTJ01000032">
    <property type="protein sequence ID" value="OBP71624.1"/>
    <property type="molecule type" value="Genomic_DNA"/>
</dbReference>
<dbReference type="Proteomes" id="UP000093748">
    <property type="component" value="Unassembled WGS sequence"/>
</dbReference>
<name>A0A1A5J8P3_RHILI</name>